<evidence type="ECO:0000313" key="2">
    <source>
        <dbReference type="Proteomes" id="UP000805704"/>
    </source>
</evidence>
<accession>A0ACB7EYW9</accession>
<organism evidence="1 2">
    <name type="scientific">Nibea albiflora</name>
    <name type="common">Yellow drum</name>
    <name type="synonym">Corvina albiflora</name>
    <dbReference type="NCBI Taxonomy" id="240163"/>
    <lineage>
        <taxon>Eukaryota</taxon>
        <taxon>Metazoa</taxon>
        <taxon>Chordata</taxon>
        <taxon>Craniata</taxon>
        <taxon>Vertebrata</taxon>
        <taxon>Euteleostomi</taxon>
        <taxon>Actinopterygii</taxon>
        <taxon>Neopterygii</taxon>
        <taxon>Teleostei</taxon>
        <taxon>Neoteleostei</taxon>
        <taxon>Acanthomorphata</taxon>
        <taxon>Eupercaria</taxon>
        <taxon>Sciaenidae</taxon>
        <taxon>Nibea</taxon>
    </lineage>
</organism>
<proteinExistence type="predicted"/>
<dbReference type="EMBL" id="CM024808">
    <property type="protein sequence ID" value="KAG8006975.1"/>
    <property type="molecule type" value="Genomic_DNA"/>
</dbReference>
<reference evidence="1" key="1">
    <citation type="submission" date="2020-04" db="EMBL/GenBank/DDBJ databases">
        <title>A chromosome-scale assembly and high-density genetic map of the yellow drum (Nibea albiflora) genome.</title>
        <authorList>
            <person name="Xu D."/>
            <person name="Zhang W."/>
            <person name="Chen R."/>
            <person name="Tan P."/>
            <person name="Wang L."/>
            <person name="Song H."/>
            <person name="Tian L."/>
            <person name="Zhu Q."/>
            <person name="Wang B."/>
        </authorList>
    </citation>
    <scope>NUCLEOTIDE SEQUENCE</scope>
    <source>
        <strain evidence="1">ZJHYS-2018</strain>
    </source>
</reference>
<keyword evidence="2" id="KW-1185">Reference proteome</keyword>
<name>A0ACB7EYW9_NIBAL</name>
<comment type="caution">
    <text evidence="1">The sequence shown here is derived from an EMBL/GenBank/DDBJ whole genome shotgun (WGS) entry which is preliminary data.</text>
</comment>
<sequence length="95" mass="10357">MRVLEEEIFRPRRMTNADGMGSRCRARTRVGKAGNVTELNILCGDNDRGEKNQSCSSPSPMEVFNGGAPTTAPTTSTPTLDLHPAFIPVHDVSQR</sequence>
<gene>
    <name evidence="1" type="ORF">GBF38_023069</name>
</gene>
<protein>
    <submittedName>
        <fullName evidence="1">Uncharacterized protein</fullName>
    </submittedName>
</protein>
<dbReference type="Proteomes" id="UP000805704">
    <property type="component" value="Chromosome 20"/>
</dbReference>
<evidence type="ECO:0000313" key="1">
    <source>
        <dbReference type="EMBL" id="KAG8006975.1"/>
    </source>
</evidence>